<proteinExistence type="inferred from homology"/>
<dbReference type="PANTHER" id="PTHR13939:SF0">
    <property type="entry name" value="NMN AMIDOHYDROLASE-LIKE PROTEIN YFAY"/>
    <property type="match status" value="1"/>
</dbReference>
<dbReference type="InterPro" id="IPR036653">
    <property type="entry name" value="CinA-like_C"/>
</dbReference>
<protein>
    <recommendedName>
        <fullName evidence="1">CinA-like protein</fullName>
    </recommendedName>
</protein>
<dbReference type="PANTHER" id="PTHR13939">
    <property type="entry name" value="NICOTINAMIDE-NUCLEOTIDE AMIDOHYDROLASE PNCC"/>
    <property type="match status" value="1"/>
</dbReference>
<dbReference type="InterPro" id="IPR036425">
    <property type="entry name" value="MoaB/Mog-like_dom_sf"/>
</dbReference>
<dbReference type="InterPro" id="IPR008136">
    <property type="entry name" value="CinA_C"/>
</dbReference>
<dbReference type="OrthoDB" id="9801454at2"/>
<accession>A0A099KZU9</accession>
<gene>
    <name evidence="3" type="ORF">GAB14E_0226</name>
</gene>
<dbReference type="SMART" id="SM00852">
    <property type="entry name" value="MoCF_biosynth"/>
    <property type="match status" value="1"/>
</dbReference>
<dbReference type="Pfam" id="PF00994">
    <property type="entry name" value="MoCF_biosynth"/>
    <property type="match status" value="1"/>
</dbReference>
<dbReference type="InterPro" id="IPR001453">
    <property type="entry name" value="MoaB/Mog_dom"/>
</dbReference>
<evidence type="ECO:0000256" key="1">
    <source>
        <dbReference type="HAMAP-Rule" id="MF_00226"/>
    </source>
</evidence>
<dbReference type="AlphaFoldDB" id="A0A099KZU9"/>
<comment type="similarity">
    <text evidence="1">Belongs to the CinA family.</text>
</comment>
<feature type="domain" description="MoaB/Mog" evidence="2">
    <location>
        <begin position="7"/>
        <end position="173"/>
    </location>
</feature>
<dbReference type="PATRIC" id="fig|28229.3.peg.1164"/>
<sequence>MSAPKVQLLLTGNELMTGDIVDSNSAMMAQMLKDLGLEVNRKVTVADDLALLVSEITYMASTSDILIINGGLGPTVDDLTAKALALAIDEQLSQHPQALTHLTNWCQQRGTELNAPNLKQAILPKNCQVIANRTGSAVGFSVRFKDCDIYCTPGVPHELKTMLKEQITPTITKSLPSDLVTEVTRLQVFGLGESSLQKLIDEQLPTWPVEIELGFRAGMPLLEVKLTTNTHKGLELKALWLKKLADVLGEHLIAEITGKPKSLAEHLLNTLQLQGLKITTAESCTGGLIASKLTEVSGSSLSFEAGFVTYSNEMKTAMLDVPTNIIEQNGAVSEAVVIAMAKGAIIKSNADLVIAVSGVAGPNGGTDDKPVGTVWIAWGRLNNIKTLCLLLPYNRLQFQHFVTAIGLDLLRRLLQNLTSTPNYVIERAFQPRQRFKDKAQNINNIID</sequence>
<dbReference type="Gene3D" id="3.90.950.20">
    <property type="entry name" value="CinA-like"/>
    <property type="match status" value="1"/>
</dbReference>
<dbReference type="PIRSF" id="PIRSF006728">
    <property type="entry name" value="CinA"/>
    <property type="match status" value="1"/>
</dbReference>
<evidence type="ECO:0000259" key="2">
    <source>
        <dbReference type="SMART" id="SM00852"/>
    </source>
</evidence>
<name>A0A099KZU9_COLPS</name>
<dbReference type="Pfam" id="PF02464">
    <property type="entry name" value="CinA"/>
    <property type="match status" value="1"/>
</dbReference>
<dbReference type="NCBIfam" id="TIGR00200">
    <property type="entry name" value="cinA_nterm"/>
    <property type="match status" value="1"/>
</dbReference>
<evidence type="ECO:0000313" key="4">
    <source>
        <dbReference type="Proteomes" id="UP000029868"/>
    </source>
</evidence>
<comment type="caution">
    <text evidence="3">The sequence shown here is derived from an EMBL/GenBank/DDBJ whole genome shotgun (WGS) entry which is preliminary data.</text>
</comment>
<dbReference type="RefSeq" id="WP_052093506.1">
    <property type="nucleotide sequence ID" value="NZ_JQEC01000011.1"/>
</dbReference>
<dbReference type="Gene3D" id="3.40.980.10">
    <property type="entry name" value="MoaB/Mog-like domain"/>
    <property type="match status" value="1"/>
</dbReference>
<dbReference type="Proteomes" id="UP000029868">
    <property type="component" value="Unassembled WGS sequence"/>
</dbReference>
<dbReference type="InterPro" id="IPR050101">
    <property type="entry name" value="CinA"/>
</dbReference>
<dbReference type="SUPFAM" id="SSF142433">
    <property type="entry name" value="CinA-like"/>
    <property type="match status" value="1"/>
</dbReference>
<dbReference type="NCBIfam" id="TIGR00199">
    <property type="entry name" value="PncC_domain"/>
    <property type="match status" value="1"/>
</dbReference>
<dbReference type="EMBL" id="JQEC01000011">
    <property type="protein sequence ID" value="KGJ96279.1"/>
    <property type="molecule type" value="Genomic_DNA"/>
</dbReference>
<dbReference type="SUPFAM" id="SSF53218">
    <property type="entry name" value="Molybdenum cofactor biosynthesis proteins"/>
    <property type="match status" value="1"/>
</dbReference>
<reference evidence="3 4" key="1">
    <citation type="submission" date="2014-08" db="EMBL/GenBank/DDBJ databases">
        <title>Genomic and Phenotypic Diversity of Colwellia psychrerythraea strains from Disparate Marine Basins.</title>
        <authorList>
            <person name="Techtmann S.M."/>
            <person name="Stelling S.C."/>
            <person name="Utturkar S.M."/>
            <person name="Alshibli N."/>
            <person name="Harris A."/>
            <person name="Brown S.D."/>
            <person name="Hazen T.C."/>
        </authorList>
    </citation>
    <scope>NUCLEOTIDE SEQUENCE [LARGE SCALE GENOMIC DNA]</scope>
    <source>
        <strain evidence="3 4">GAB14E</strain>
    </source>
</reference>
<dbReference type="CDD" id="cd00885">
    <property type="entry name" value="cinA"/>
    <property type="match status" value="1"/>
</dbReference>
<dbReference type="InterPro" id="IPR008135">
    <property type="entry name" value="Competence-induced_CinA"/>
</dbReference>
<evidence type="ECO:0000313" key="3">
    <source>
        <dbReference type="EMBL" id="KGJ96279.1"/>
    </source>
</evidence>
<dbReference type="HAMAP" id="MF_00226_B">
    <property type="entry name" value="CinA_B"/>
    <property type="match status" value="1"/>
</dbReference>
<organism evidence="3 4">
    <name type="scientific">Colwellia psychrerythraea</name>
    <name type="common">Vibrio psychroerythus</name>
    <dbReference type="NCBI Taxonomy" id="28229"/>
    <lineage>
        <taxon>Bacteria</taxon>
        <taxon>Pseudomonadati</taxon>
        <taxon>Pseudomonadota</taxon>
        <taxon>Gammaproteobacteria</taxon>
        <taxon>Alteromonadales</taxon>
        <taxon>Colwelliaceae</taxon>
        <taxon>Colwellia</taxon>
    </lineage>
</organism>